<feature type="chain" id="PRO_5022706576" evidence="2">
    <location>
        <begin position="22"/>
        <end position="427"/>
    </location>
</feature>
<comment type="similarity">
    <text evidence="1">Belongs to the outer membrane factor (OMF) (TC 1.B.17) family.</text>
</comment>
<dbReference type="InterPro" id="IPR010131">
    <property type="entry name" value="MdtP/NodT-like"/>
</dbReference>
<evidence type="ECO:0000313" key="4">
    <source>
        <dbReference type="Proteomes" id="UP000321820"/>
    </source>
</evidence>
<gene>
    <name evidence="3" type="ORF">FTW19_22345</name>
</gene>
<dbReference type="PANTHER" id="PTHR30203">
    <property type="entry name" value="OUTER MEMBRANE CATION EFFLUX PROTEIN"/>
    <property type="match status" value="1"/>
</dbReference>
<organism evidence="3 4">
    <name type="scientific">Terriglobus albidus</name>
    <dbReference type="NCBI Taxonomy" id="1592106"/>
    <lineage>
        <taxon>Bacteria</taxon>
        <taxon>Pseudomonadati</taxon>
        <taxon>Acidobacteriota</taxon>
        <taxon>Terriglobia</taxon>
        <taxon>Terriglobales</taxon>
        <taxon>Acidobacteriaceae</taxon>
        <taxon>Terriglobus</taxon>
    </lineage>
</organism>
<dbReference type="EMBL" id="CP042806">
    <property type="protein sequence ID" value="QEE30482.1"/>
    <property type="molecule type" value="Genomic_DNA"/>
</dbReference>
<dbReference type="OrthoDB" id="104493at2"/>
<evidence type="ECO:0000256" key="1">
    <source>
        <dbReference type="ARBA" id="ARBA00007613"/>
    </source>
</evidence>
<keyword evidence="2" id="KW-0732">Signal</keyword>
<dbReference type="SUPFAM" id="SSF56954">
    <property type="entry name" value="Outer membrane efflux proteins (OEP)"/>
    <property type="match status" value="1"/>
</dbReference>
<dbReference type="RefSeq" id="WP_147649795.1">
    <property type="nucleotide sequence ID" value="NZ_CP042806.1"/>
</dbReference>
<sequence>MFKGRLLVLCVLLSASAYAPAQQTSPSTVEELVRIGIERNQDLAAAREGIAEARGLKRQAGVRPAPGLTLKGATGRPIGTIGEDTYGADFSQEVETFGKRGKRIAVAGFDVDKAEAELAARSAELAYEIRVAAADRSAEADRLAMLRQLSDANRQALGLTEARVGEGDAPALEANLLKVELAKATVQINSARGRLSTAEATLRRLAQLAPGEALPDLKPASPATDSLQAFIVRANEGRADLRTARLNEAQSKTSIDLSRANAKPNVSLGAGYIRQTSQFDDLFGFTPTGAIAPLRDRDDILSFSISVPLKSNRSGRGEVEAATARNNAARLHREYLEKSIPTEVEAAFRRLEAAQASLKTLDTDVVPGSEKNLEVIREAYRLGQLRLLDVINEQRQVVDNRVAYIDAQAEVQRAWAELERAIGGNLP</sequence>
<dbReference type="Gene3D" id="1.20.1600.10">
    <property type="entry name" value="Outer membrane efflux proteins (OEP)"/>
    <property type="match status" value="1"/>
</dbReference>
<feature type="signal peptide" evidence="2">
    <location>
        <begin position="1"/>
        <end position="21"/>
    </location>
</feature>
<dbReference type="Proteomes" id="UP000321820">
    <property type="component" value="Chromosome"/>
</dbReference>
<dbReference type="Pfam" id="PF02321">
    <property type="entry name" value="OEP"/>
    <property type="match status" value="2"/>
</dbReference>
<evidence type="ECO:0000313" key="3">
    <source>
        <dbReference type="EMBL" id="QEE30482.1"/>
    </source>
</evidence>
<name>A0A5B9EEL7_9BACT</name>
<dbReference type="InterPro" id="IPR003423">
    <property type="entry name" value="OMP_efflux"/>
</dbReference>
<evidence type="ECO:0000256" key="2">
    <source>
        <dbReference type="SAM" id="SignalP"/>
    </source>
</evidence>
<dbReference type="PANTHER" id="PTHR30203:SF24">
    <property type="entry name" value="BLR4935 PROTEIN"/>
    <property type="match status" value="1"/>
</dbReference>
<protein>
    <submittedName>
        <fullName evidence="3">TolC family protein</fullName>
    </submittedName>
</protein>
<reference evidence="3 4" key="1">
    <citation type="submission" date="2019-08" db="EMBL/GenBank/DDBJ databases">
        <title>Complete genome sequence of Terriglobus albidus strain ORNL.</title>
        <authorList>
            <person name="Podar M."/>
        </authorList>
    </citation>
    <scope>NUCLEOTIDE SEQUENCE [LARGE SCALE GENOMIC DNA]</scope>
    <source>
        <strain evidence="3 4">ORNL</strain>
    </source>
</reference>
<accession>A0A5B9EEL7</accession>
<proteinExistence type="inferred from homology"/>
<dbReference type="AlphaFoldDB" id="A0A5B9EEL7"/>
<dbReference type="KEGG" id="talb:FTW19_22345"/>
<dbReference type="GO" id="GO:0015562">
    <property type="term" value="F:efflux transmembrane transporter activity"/>
    <property type="evidence" value="ECO:0007669"/>
    <property type="project" value="InterPro"/>
</dbReference>
<keyword evidence="4" id="KW-1185">Reference proteome</keyword>